<keyword evidence="3" id="KW-0347">Helicase</keyword>
<dbReference type="InterPro" id="IPR029256">
    <property type="entry name" value="Heliccase-ass-bd"/>
</dbReference>
<keyword evidence="2" id="KW-0378">Hydrolase</keyword>
<dbReference type="PROSITE" id="PS51192">
    <property type="entry name" value="HELICASE_ATP_BIND_1"/>
    <property type="match status" value="1"/>
</dbReference>
<dbReference type="AGR" id="Xenbase:XB-GENE-17334621"/>
<dbReference type="SMART" id="SM00487">
    <property type="entry name" value="DEXDc"/>
    <property type="match status" value="1"/>
</dbReference>
<dbReference type="CDD" id="cd18793">
    <property type="entry name" value="SF2_C_SNF"/>
    <property type="match status" value="1"/>
</dbReference>
<dbReference type="GO" id="GO:0016787">
    <property type="term" value="F:hydrolase activity"/>
    <property type="evidence" value="ECO:0007669"/>
    <property type="project" value="UniProtKB-KW"/>
</dbReference>
<dbReference type="InterPro" id="IPR001650">
    <property type="entry name" value="Helicase_C-like"/>
</dbReference>
<organism evidence="6 7">
    <name type="scientific">Xenopus laevis</name>
    <name type="common">African clawed frog</name>
    <dbReference type="NCBI Taxonomy" id="8355"/>
    <lineage>
        <taxon>Eukaryota</taxon>
        <taxon>Metazoa</taxon>
        <taxon>Chordata</taxon>
        <taxon>Craniata</taxon>
        <taxon>Vertebrata</taxon>
        <taxon>Euteleostomi</taxon>
        <taxon>Amphibia</taxon>
        <taxon>Batrachia</taxon>
        <taxon>Anura</taxon>
        <taxon>Pipoidea</taxon>
        <taxon>Pipidae</taxon>
        <taxon>Xenopodinae</taxon>
        <taxon>Xenopus</taxon>
        <taxon>Xenopus</taxon>
    </lineage>
</organism>
<dbReference type="OrthoDB" id="448448at2759"/>
<dbReference type="InterPro" id="IPR057931">
    <property type="entry name" value="RHH_ERCC6L2"/>
</dbReference>
<dbReference type="GO" id="GO:0005634">
    <property type="term" value="C:nucleus"/>
    <property type="evidence" value="ECO:0007669"/>
    <property type="project" value="UniProtKB-SubCell"/>
</dbReference>
<dbReference type="Pfam" id="PF14773">
    <property type="entry name" value="VIGSSK"/>
    <property type="match status" value="1"/>
</dbReference>
<dbReference type="InterPro" id="IPR002464">
    <property type="entry name" value="DNA/RNA_helicase_DEAH_CS"/>
</dbReference>
<evidence type="ECO:0000256" key="4">
    <source>
        <dbReference type="ARBA" id="ARBA00023242"/>
    </source>
</evidence>
<name>A0A1L8HYF2_XENLA</name>
<proteinExistence type="predicted"/>
<dbReference type="RefSeq" id="XP_018114658.1">
    <property type="nucleotide sequence ID" value="XM_018259169.2"/>
</dbReference>
<sequence>MDCSRGDQDVWHNEEKCLAPYSENSELCEAVVKSISCGANGLSYAVISFLDSTQKKLPLSELCKPPAYNSSWNTSMFDDEDLEKPFFPDRRPHGPSENFPLSDTGVSVPYTINRYLRDYQRDGVHFLYKHFSQSVGCILGDDMGLGKTIQVISFLAAVLNKKGTREDIENNMPEFLLRTIKKASSTLSPKKVFLIVSPLSVLYNWKDELETWGYFRLTLIHGNKKDSEISRLKQGKFEVALTTYETLRLCLDEINSIDWSAVVVDEVHRIKNPKARVTQVMKEIRCKVRIGLTGTILQNNMGELWCVMDWAVPGYLGSSSQFKEKFSNPVEYGQRHNATKRELATGRKAILTLASKLSPFFLRRTKTLISQQLPKKEDRIIFCSLSEFQKAVYQTVLETQDVNLVLQGGELCSCKSGRKRRKCCYKENVYGESVRTLYFSYLAILRKVANHAALLQTDTTTSKKQEAHIKRVCNEVFSKFPEFALQSKDAAFETLSDPRYSGKMKVLQKLLNHCRKNKDKVLLFSFSTKLLDVLERYCMASGLDYRRLDGNTKAEERMKIVKEFNTMQDVNICLVSTMAGGLGLNFIGANVVVVFDPTWNPANDLQAIDRAYRIGQCRDVKVFRFVSLGTVEEMIYLRQVYKQQLQCAVVGSENAKRYFEAVQGSKEHKGELFGINNLFKLRPQGSCLTRDILEREKQVEAGVTSATMYVSQTPNTEMGSDLDSDDPKVGAKHCRRVFKESTFDFSSDSDEEANGTSVMRSNKTPSNTDNRKQITLQQCGFSKMLEKEITDKKISLPEESNMSILNVNIKSQLSSRSVQKNKYTTDQNVVPVSEQHHSCGKSTFLGKGNVCETEYSSDESAEDVVLSSQVCKKDPMKKSSLFKCISESDYSDFDLDTSVKTNSQYIKSSCDEISDESDDIEIPKKNALKDSFLTKYGAAKDSQTIEVFTSSDDDNFQNEKTSPIYEGARRKSAKFRMNLKSKKRKNESVFQTNKAITHQEGVKHHCNSLDNVLDGVEGVAYIHSNQHVVGSSKAENQLSRWAVRDVFELKQFSQLPANITPLKMKKSEYVSDEKKPLKSEKDLATKSYTVLQYPITHQQKKVHRVSKMTFLVGETPKAMQRKQFQEMAAYFNMNSAEQFARHIASVKSDVRQNMLREYYISKYSEAGDLYPIQEQLALQDDKEHRKKEPGKLATKRRLKGINTFPDETAEKRIKSHRKTSERIATDSHGYEHLDSSSLNVPFLISHTENPQINHTRDSSATTLKITNSHGKLSSSAVNPTCSNNENKPCETSSISELLGDTSILDDLFINKTNRQTELPVKANYDPAATKAKRRPKDFWDLLNEQNDESLNKLSDLSVIEKVCQSPTLPSAAKKDHWNDSLWVNNEKFLWRKPDSMHNSSTSSDA</sequence>
<dbReference type="SMART" id="SM00490">
    <property type="entry name" value="HELICc"/>
    <property type="match status" value="1"/>
</dbReference>
<feature type="region of interest" description="Disordered" evidence="5">
    <location>
        <begin position="745"/>
        <end position="772"/>
    </location>
</feature>
<dbReference type="InterPro" id="IPR038718">
    <property type="entry name" value="SNF2-like_sf"/>
</dbReference>
<dbReference type="InterPro" id="IPR050496">
    <property type="entry name" value="SNF2_RAD54_helicase_repair"/>
</dbReference>
<dbReference type="InterPro" id="IPR049730">
    <property type="entry name" value="SNF2/RAD54-like_C"/>
</dbReference>
<dbReference type="OMA" id="PDSEPCH"/>
<gene>
    <name evidence="7 8" type="primary">ercc6l2.L</name>
</gene>
<dbReference type="Bgee" id="108714706">
    <property type="expression patterns" value="Expressed in egg cell and 19 other cell types or tissues"/>
</dbReference>
<dbReference type="Gene3D" id="3.40.50.10810">
    <property type="entry name" value="Tandem AAA-ATPase domain"/>
    <property type="match status" value="1"/>
</dbReference>
<evidence type="ECO:0000313" key="8">
    <source>
        <dbReference type="Xenbase" id="XB-GENE-17334621"/>
    </source>
</evidence>
<reference evidence="7" key="1">
    <citation type="submission" date="2025-08" db="UniProtKB">
        <authorList>
            <consortium name="RefSeq"/>
        </authorList>
    </citation>
    <scope>IDENTIFICATION</scope>
    <source>
        <strain evidence="7">J_2021</strain>
        <tissue evidence="7">Erythrocytes</tissue>
    </source>
</reference>
<dbReference type="InterPro" id="IPR000330">
    <property type="entry name" value="SNF2_N"/>
</dbReference>
<keyword evidence="3" id="KW-0547">Nucleotide-binding</keyword>
<keyword evidence="3" id="KW-0067">ATP-binding</keyword>
<dbReference type="PROSITE" id="PS51194">
    <property type="entry name" value="HELICASE_CTER"/>
    <property type="match status" value="1"/>
</dbReference>
<dbReference type="Pfam" id="PF25806">
    <property type="entry name" value="RHH_ERCC6L2"/>
    <property type="match status" value="1"/>
</dbReference>
<dbReference type="GO" id="GO:0005524">
    <property type="term" value="F:ATP binding"/>
    <property type="evidence" value="ECO:0007669"/>
    <property type="project" value="InterPro"/>
</dbReference>
<dbReference type="SUPFAM" id="SSF52540">
    <property type="entry name" value="P-loop containing nucleoside triphosphate hydrolases"/>
    <property type="match status" value="2"/>
</dbReference>
<dbReference type="InterPro" id="IPR027417">
    <property type="entry name" value="P-loop_NTPase"/>
</dbReference>
<dbReference type="CDD" id="cd18005">
    <property type="entry name" value="DEXHc_ERCC6L2"/>
    <property type="match status" value="1"/>
</dbReference>
<dbReference type="GeneID" id="108714706"/>
<dbReference type="Pfam" id="PF00271">
    <property type="entry name" value="Helicase_C"/>
    <property type="match status" value="1"/>
</dbReference>
<dbReference type="GO" id="GO:0004386">
    <property type="term" value="F:helicase activity"/>
    <property type="evidence" value="ECO:0007669"/>
    <property type="project" value="UniProtKB-KW"/>
</dbReference>
<evidence type="ECO:0000256" key="3">
    <source>
        <dbReference type="ARBA" id="ARBA00022806"/>
    </source>
</evidence>
<dbReference type="InterPro" id="IPR058052">
    <property type="entry name" value="DEXHc_ERCC6L2"/>
</dbReference>
<dbReference type="Xenbase" id="XB-GENE-17334621">
    <property type="gene designation" value="ercc6l2.L"/>
</dbReference>
<evidence type="ECO:0000256" key="5">
    <source>
        <dbReference type="SAM" id="MobiDB-lite"/>
    </source>
</evidence>
<dbReference type="KEGG" id="xla:108714706"/>
<dbReference type="FunFam" id="3.40.50.10810:FF:000019">
    <property type="entry name" value="DNA excision repair protein ERCC-6-like 2 isoform X1"/>
    <property type="match status" value="1"/>
</dbReference>
<dbReference type="PROSITE" id="PS00690">
    <property type="entry name" value="DEAH_ATP_HELICASE"/>
    <property type="match status" value="1"/>
</dbReference>
<keyword evidence="4" id="KW-0539">Nucleus</keyword>
<evidence type="ECO:0000313" key="7">
    <source>
        <dbReference type="RefSeq" id="XP_018114658.1"/>
    </source>
</evidence>
<dbReference type="Pfam" id="PF00176">
    <property type="entry name" value="SNF2-rel_dom"/>
    <property type="match status" value="1"/>
</dbReference>
<comment type="subcellular location">
    <subcellularLocation>
        <location evidence="1">Nucleus</location>
    </subcellularLocation>
</comment>
<dbReference type="PANTHER" id="PTHR45629">
    <property type="entry name" value="SNF2/RAD54 FAMILY MEMBER"/>
    <property type="match status" value="1"/>
</dbReference>
<dbReference type="Gene3D" id="3.40.50.300">
    <property type="entry name" value="P-loop containing nucleotide triphosphate hydrolases"/>
    <property type="match status" value="1"/>
</dbReference>
<dbReference type="STRING" id="8355.A0A1L8HYF2"/>
<protein>
    <submittedName>
        <fullName evidence="7">DNA excision repair protein ERCC-6-like 2</fullName>
    </submittedName>
</protein>
<dbReference type="InterPro" id="IPR014001">
    <property type="entry name" value="Helicase_ATP-bd"/>
</dbReference>
<dbReference type="GO" id="GO:0036297">
    <property type="term" value="P:interstrand cross-link repair"/>
    <property type="evidence" value="ECO:0000318"/>
    <property type="project" value="GO_Central"/>
</dbReference>
<evidence type="ECO:0000256" key="2">
    <source>
        <dbReference type="ARBA" id="ARBA00022801"/>
    </source>
</evidence>
<dbReference type="PaxDb" id="8355-A0A1L8HYF2"/>
<feature type="compositionally biased region" description="Polar residues" evidence="5">
    <location>
        <begin position="754"/>
        <end position="772"/>
    </location>
</feature>
<dbReference type="CTD" id="108714706"/>
<evidence type="ECO:0000313" key="6">
    <source>
        <dbReference type="Proteomes" id="UP000186698"/>
    </source>
</evidence>
<dbReference type="PANTHER" id="PTHR45629:SF7">
    <property type="entry name" value="DNA EXCISION REPAIR PROTEIN ERCC-6-RELATED"/>
    <property type="match status" value="1"/>
</dbReference>
<accession>A0A1L8HYF2</accession>
<keyword evidence="6" id="KW-1185">Reference proteome</keyword>
<dbReference type="Proteomes" id="UP000186698">
    <property type="component" value="Chromosome 1L"/>
</dbReference>
<evidence type="ECO:0000256" key="1">
    <source>
        <dbReference type="ARBA" id="ARBA00004123"/>
    </source>
</evidence>